<keyword evidence="2" id="KW-1185">Reference proteome</keyword>
<gene>
    <name evidence="1" type="ORF">CLPUN_53320</name>
</gene>
<name>A0A1S8SWX5_9CLOT</name>
<sequence length="310" mass="34976">MSFGDGIAQSISNVGYSKIIPIADGIATVNSDVDANIIQFLSPSRDKDVPFERTVIADNITINNIRINSDTQFVVSGVDTPITCYTCDTEWHNVLSTVIDQYYPNPAILKATCQVIDKNDTNKYMIQYLTMDYTRVYSKIIPVICYKTKYLINKNKYVLSKNMEHEKQLYNIDVETKVTICGQDDYNIVCDSAVTFIENRIPYTRNSITLIQPVSINVEDYKPPITSSTSGKTLNSFRIVVQKYSYFEQYLSFKIGTVVDVSGLPQGMVYELGYLKGSPLISGEYPIFIKMEDKSVLSGLLIVTQVPREL</sequence>
<evidence type="ECO:0000313" key="1">
    <source>
        <dbReference type="EMBL" id="OOM70000.1"/>
    </source>
</evidence>
<reference evidence="1 2" key="1">
    <citation type="submission" date="2016-05" db="EMBL/GenBank/DDBJ databases">
        <title>Microbial solvent formation.</title>
        <authorList>
            <person name="Poehlein A."/>
            <person name="Montoya Solano J.D."/>
            <person name="Flitsch S."/>
            <person name="Krabben P."/>
            <person name="Duerre P."/>
            <person name="Daniel R."/>
        </authorList>
    </citation>
    <scope>NUCLEOTIDE SEQUENCE [LARGE SCALE GENOMIC DNA]</scope>
    <source>
        <strain evidence="1 2">DSM 2619</strain>
    </source>
</reference>
<dbReference type="AlphaFoldDB" id="A0A1S8SWX5"/>
<dbReference type="Proteomes" id="UP000190890">
    <property type="component" value="Unassembled WGS sequence"/>
</dbReference>
<protein>
    <submittedName>
        <fullName evidence="1">Uncharacterized protein</fullName>
    </submittedName>
</protein>
<proteinExistence type="predicted"/>
<evidence type="ECO:0000313" key="2">
    <source>
        <dbReference type="Proteomes" id="UP000190890"/>
    </source>
</evidence>
<accession>A0A1S8SWX5</accession>
<dbReference type="STRING" id="29367.CLPUN_53320"/>
<organism evidence="1 2">
    <name type="scientific">Clostridium puniceum</name>
    <dbReference type="NCBI Taxonomy" id="29367"/>
    <lineage>
        <taxon>Bacteria</taxon>
        <taxon>Bacillati</taxon>
        <taxon>Bacillota</taxon>
        <taxon>Clostridia</taxon>
        <taxon>Eubacteriales</taxon>
        <taxon>Clostridiaceae</taxon>
        <taxon>Clostridium</taxon>
    </lineage>
</organism>
<dbReference type="OrthoDB" id="9894103at2"/>
<dbReference type="EMBL" id="LZZM01000245">
    <property type="protein sequence ID" value="OOM70000.1"/>
    <property type="molecule type" value="Genomic_DNA"/>
</dbReference>
<dbReference type="RefSeq" id="WP_077850204.1">
    <property type="nucleotide sequence ID" value="NZ_LZZM01000245.1"/>
</dbReference>
<comment type="caution">
    <text evidence="1">The sequence shown here is derived from an EMBL/GenBank/DDBJ whole genome shotgun (WGS) entry which is preliminary data.</text>
</comment>